<feature type="transmembrane region" description="Helical" evidence="8">
    <location>
        <begin position="165"/>
        <end position="190"/>
    </location>
</feature>
<comment type="subcellular location">
    <subcellularLocation>
        <location evidence="1">Cell membrane</location>
        <topology evidence="1">Multi-pass membrane protein</topology>
    </subcellularLocation>
</comment>
<comment type="caution">
    <text evidence="9">The sequence shown here is derived from an EMBL/GenBank/DDBJ whole genome shotgun (WGS) entry which is preliminary data.</text>
</comment>
<dbReference type="PANTHER" id="PTHR21716:SF53">
    <property type="entry name" value="PERMEASE PERM-RELATED"/>
    <property type="match status" value="1"/>
</dbReference>
<evidence type="ECO:0000256" key="3">
    <source>
        <dbReference type="ARBA" id="ARBA00022448"/>
    </source>
</evidence>
<sequence>MFPSDKLKQLFFWTIELLALAALLFIVFRFDFLMKPIAVFAGTVFIPLLVSGFLYYCLKPLQKLIEKVHIGSWKMPRSIAVILTFTIFMVVIISAFMIFVPLILNEISNLITSLPSVVNHVQDYVKDLIDKPWFKKLNLSISDDDVKNAVSQYASSFVRITAGTLTGFVGAATSFTIGALTVPIILFYMLSDSNRFLPALQKFFPKNRAEDVMVLGKELDKTIERYISGQAIQMLFVGFTMSIGFGMIGLPYIWLLGFIAGVANIVPYVGPFIGVFPAVLVAISINWKMLIGIVILMAIVQQVNGSIIYPALIGKSLRIHPLTVMLLLLAAGNLWGMVGMIVVVPFYAIARTITLYIVKLRQAQRHEETVSSLTKTIEEDS</sequence>
<feature type="transmembrane region" description="Helical" evidence="8">
    <location>
        <begin position="290"/>
        <end position="312"/>
    </location>
</feature>
<dbReference type="EMBL" id="JAAMFJ010000002">
    <property type="protein sequence ID" value="MBS9336453.1"/>
    <property type="molecule type" value="Genomic_DNA"/>
</dbReference>
<evidence type="ECO:0000313" key="10">
    <source>
        <dbReference type="Proteomes" id="UP000735205"/>
    </source>
</evidence>
<evidence type="ECO:0000256" key="4">
    <source>
        <dbReference type="ARBA" id="ARBA00022475"/>
    </source>
</evidence>
<protein>
    <submittedName>
        <fullName evidence="9">AI-2E family transporter</fullName>
    </submittedName>
</protein>
<feature type="transmembrane region" description="Helical" evidence="8">
    <location>
        <begin position="324"/>
        <end position="350"/>
    </location>
</feature>
<evidence type="ECO:0000313" key="9">
    <source>
        <dbReference type="EMBL" id="MBS9336453.1"/>
    </source>
</evidence>
<dbReference type="RefSeq" id="WP_213793012.1">
    <property type="nucleotide sequence ID" value="NZ_JAAMFJ010000002.1"/>
</dbReference>
<feature type="transmembrane region" description="Helical" evidence="8">
    <location>
        <begin position="265"/>
        <end position="283"/>
    </location>
</feature>
<dbReference type="Proteomes" id="UP000735205">
    <property type="component" value="Unassembled WGS sequence"/>
</dbReference>
<feature type="transmembrane region" description="Helical" evidence="8">
    <location>
        <begin position="79"/>
        <end position="104"/>
    </location>
</feature>
<feature type="transmembrane region" description="Helical" evidence="8">
    <location>
        <begin position="235"/>
        <end position="259"/>
    </location>
</feature>
<gene>
    <name evidence="9" type="ORF">G6R28_04305</name>
</gene>
<accession>A0ABS5QTC3</accession>
<evidence type="ECO:0000256" key="8">
    <source>
        <dbReference type="SAM" id="Phobius"/>
    </source>
</evidence>
<evidence type="ECO:0000256" key="1">
    <source>
        <dbReference type="ARBA" id="ARBA00004651"/>
    </source>
</evidence>
<keyword evidence="4" id="KW-1003">Cell membrane</keyword>
<reference evidence="9 10" key="1">
    <citation type="submission" date="2020-02" db="EMBL/GenBank/DDBJ databases">
        <title>Fructobacillus sp. isolated from paper mulberry of Taiwan.</title>
        <authorList>
            <person name="Lin S.-T."/>
        </authorList>
    </citation>
    <scope>NUCLEOTIDE SEQUENCE [LARGE SCALE GENOMIC DNA]</scope>
    <source>
        <strain evidence="9 10">M1-21</strain>
    </source>
</reference>
<proteinExistence type="inferred from homology"/>
<name>A0ABS5QTC3_9LACO</name>
<evidence type="ECO:0000256" key="5">
    <source>
        <dbReference type="ARBA" id="ARBA00022692"/>
    </source>
</evidence>
<comment type="similarity">
    <text evidence="2">Belongs to the autoinducer-2 exporter (AI-2E) (TC 2.A.86) family.</text>
</comment>
<keyword evidence="7 8" id="KW-0472">Membrane</keyword>
<organism evidence="9 10">
    <name type="scientific">Fructobacillus papyrifericola</name>
    <dbReference type="NCBI Taxonomy" id="2713172"/>
    <lineage>
        <taxon>Bacteria</taxon>
        <taxon>Bacillati</taxon>
        <taxon>Bacillota</taxon>
        <taxon>Bacilli</taxon>
        <taxon>Lactobacillales</taxon>
        <taxon>Lactobacillaceae</taxon>
        <taxon>Fructobacillus</taxon>
    </lineage>
</organism>
<dbReference type="InterPro" id="IPR002549">
    <property type="entry name" value="AI-2E-like"/>
</dbReference>
<dbReference type="PANTHER" id="PTHR21716">
    <property type="entry name" value="TRANSMEMBRANE PROTEIN"/>
    <property type="match status" value="1"/>
</dbReference>
<keyword evidence="10" id="KW-1185">Reference proteome</keyword>
<dbReference type="Pfam" id="PF01594">
    <property type="entry name" value="AI-2E_transport"/>
    <property type="match status" value="1"/>
</dbReference>
<keyword evidence="3" id="KW-0813">Transport</keyword>
<feature type="transmembrane region" description="Helical" evidence="8">
    <location>
        <begin position="12"/>
        <end position="30"/>
    </location>
</feature>
<evidence type="ECO:0000256" key="6">
    <source>
        <dbReference type="ARBA" id="ARBA00022989"/>
    </source>
</evidence>
<keyword evidence="6 8" id="KW-1133">Transmembrane helix</keyword>
<keyword evidence="5 8" id="KW-0812">Transmembrane</keyword>
<evidence type="ECO:0000256" key="2">
    <source>
        <dbReference type="ARBA" id="ARBA00009773"/>
    </source>
</evidence>
<feature type="transmembrane region" description="Helical" evidence="8">
    <location>
        <begin position="36"/>
        <end position="58"/>
    </location>
</feature>
<evidence type="ECO:0000256" key="7">
    <source>
        <dbReference type="ARBA" id="ARBA00023136"/>
    </source>
</evidence>